<reference evidence="2" key="1">
    <citation type="submission" date="2017-06" db="EMBL/GenBank/DDBJ databases">
        <authorList>
            <person name="Cremers G."/>
        </authorList>
    </citation>
    <scope>NUCLEOTIDE SEQUENCE [LARGE SCALE GENOMIC DNA]</scope>
</reference>
<gene>
    <name evidence="1" type="ORF">MNV_1100022</name>
</gene>
<dbReference type="EMBL" id="FZMP01000014">
    <property type="protein sequence ID" value="SNQ59245.1"/>
    <property type="molecule type" value="Genomic_DNA"/>
</dbReference>
<organism evidence="1 2">
    <name type="scientific">Candidatus Methanoperedens nitratireducens</name>
    <dbReference type="NCBI Taxonomy" id="1392998"/>
    <lineage>
        <taxon>Archaea</taxon>
        <taxon>Methanobacteriati</taxon>
        <taxon>Methanobacteriota</taxon>
        <taxon>Stenosarchaea group</taxon>
        <taxon>Methanomicrobia</taxon>
        <taxon>Methanosarcinales</taxon>
        <taxon>ANME-2 cluster</taxon>
        <taxon>Candidatus Methanoperedentaceae</taxon>
        <taxon>Candidatus Methanoperedens</taxon>
    </lineage>
</organism>
<evidence type="ECO:0000313" key="2">
    <source>
        <dbReference type="Proteomes" id="UP000218615"/>
    </source>
</evidence>
<sequence length="45" mass="5123">MKITLISHPPSRFLCFQSVYIGLDNKEAELPIKEVIYNGQTKENG</sequence>
<dbReference type="Proteomes" id="UP000218615">
    <property type="component" value="Unassembled WGS sequence"/>
</dbReference>
<name>A0A284VIX9_9EURY</name>
<accession>A0A284VIX9</accession>
<protein>
    <submittedName>
        <fullName evidence="1">Uncharacterized protein</fullName>
    </submittedName>
</protein>
<dbReference type="AlphaFoldDB" id="A0A284VIX9"/>
<proteinExistence type="predicted"/>
<keyword evidence="2" id="KW-1185">Reference proteome</keyword>
<evidence type="ECO:0000313" key="1">
    <source>
        <dbReference type="EMBL" id="SNQ59245.1"/>
    </source>
</evidence>